<feature type="region of interest" description="Disordered" evidence="1">
    <location>
        <begin position="244"/>
        <end position="287"/>
    </location>
</feature>
<dbReference type="AlphaFoldDB" id="A0A011QK27"/>
<accession>A0A011QK27</accession>
<evidence type="ECO:0000256" key="1">
    <source>
        <dbReference type="SAM" id="MobiDB-lite"/>
    </source>
</evidence>
<comment type="caution">
    <text evidence="2">The sequence shown here is derived from an EMBL/GenBank/DDBJ whole genome shotgun (WGS) entry which is preliminary data.</text>
</comment>
<dbReference type="PATRIC" id="fig|1454003.3.peg.2555"/>
<reference evidence="2 3" key="1">
    <citation type="submission" date="2014-02" db="EMBL/GenBank/DDBJ databases">
        <title>Expanding our view of genomic diversity in Candidatus Accumulibacter clades.</title>
        <authorList>
            <person name="Skennerton C.T."/>
            <person name="Barr J.J."/>
            <person name="Slater F.R."/>
            <person name="Bond P.L."/>
            <person name="Tyson G.W."/>
        </authorList>
    </citation>
    <scope>NUCLEOTIDE SEQUENCE [LARGE SCALE GENOMIC DNA]</scope>
    <source>
        <strain evidence="3">BA-92</strain>
    </source>
</reference>
<dbReference type="STRING" id="1454003.AW10_02503"/>
<evidence type="ECO:0000313" key="3">
    <source>
        <dbReference type="Proteomes" id="UP000021816"/>
    </source>
</evidence>
<name>A0A011QK27_9PROT</name>
<dbReference type="Proteomes" id="UP000021816">
    <property type="component" value="Unassembled WGS sequence"/>
</dbReference>
<proteinExistence type="predicted"/>
<sequence length="287" mass="31113">MATQLLIYETAVPVSNARHGTCSVEVGKGFAFTRNVNSVPLMAIEFPQAAPEYAVVFAQAGDEVLPAVILGARQNENLYLAEDDSWRAKYLPAFVRRYPFVFSPSEDGQTFTLCVDEAFPGLNREGRGQALFNAEGKASEYVDQVLKFLQEYRLQFLRTEAFCKKLKALDLLEPMQAQFTLPSGEKLSLSGFLAVDRKRLKALSAEKLHELAASDELELIYLHLQSMRNFNALKDRLMVGSGAASAGDQSPAGELASPAAEKAKKADGADGSAAINSDSAPAGAKLN</sequence>
<organism evidence="2 3">
    <name type="scientific">Candidatus Accumulibacter appositus</name>
    <dbReference type="NCBI Taxonomy" id="1454003"/>
    <lineage>
        <taxon>Bacteria</taxon>
        <taxon>Pseudomonadati</taxon>
        <taxon>Pseudomonadota</taxon>
        <taxon>Betaproteobacteria</taxon>
        <taxon>Candidatus Accumulibacter</taxon>
    </lineage>
</organism>
<dbReference type="InterPro" id="IPR010836">
    <property type="entry name" value="SapC"/>
</dbReference>
<dbReference type="Pfam" id="PF07277">
    <property type="entry name" value="SapC"/>
    <property type="match status" value="1"/>
</dbReference>
<protein>
    <submittedName>
        <fullName evidence="2">SapC</fullName>
    </submittedName>
</protein>
<evidence type="ECO:0000313" key="2">
    <source>
        <dbReference type="EMBL" id="EXI79229.1"/>
    </source>
</evidence>
<gene>
    <name evidence="2" type="ORF">AW10_02503</name>
</gene>
<dbReference type="EMBL" id="JEMX01000059">
    <property type="protein sequence ID" value="EXI79229.1"/>
    <property type="molecule type" value="Genomic_DNA"/>
</dbReference>